<name>A0A8B3DG80_VIBHA</name>
<organism evidence="2 3">
    <name type="scientific">Vibrio harveyi</name>
    <name type="common">Beneckea harveyi</name>
    <dbReference type="NCBI Taxonomy" id="669"/>
    <lineage>
        <taxon>Bacteria</taxon>
        <taxon>Pseudomonadati</taxon>
        <taxon>Pseudomonadota</taxon>
        <taxon>Gammaproteobacteria</taxon>
        <taxon>Vibrionales</taxon>
        <taxon>Vibrionaceae</taxon>
        <taxon>Vibrio</taxon>
    </lineage>
</organism>
<dbReference type="Proteomes" id="UP000253437">
    <property type="component" value="Unassembled WGS sequence"/>
</dbReference>
<comment type="caution">
    <text evidence="2">The sequence shown here is derived from an EMBL/GenBank/DDBJ whole genome shotgun (WGS) entry which is preliminary data.</text>
</comment>
<dbReference type="Gene3D" id="1.10.10.10">
    <property type="entry name" value="Winged helix-like DNA-binding domain superfamily/Winged helix DNA-binding domain"/>
    <property type="match status" value="1"/>
</dbReference>
<dbReference type="InterPro" id="IPR000600">
    <property type="entry name" value="ROK"/>
</dbReference>
<dbReference type="RefSeq" id="WP_114092841.1">
    <property type="nucleotide sequence ID" value="NZ_QOUW02000129.1"/>
</dbReference>
<evidence type="ECO:0000313" key="2">
    <source>
        <dbReference type="EMBL" id="RIW05614.1"/>
    </source>
</evidence>
<comment type="similarity">
    <text evidence="1">Belongs to the ROK (NagC/XylR) family.</text>
</comment>
<sequence length="406" mass="45341">MPNKPFQSGAHKGLNNQKVRHYNCRLVMALLYKSKGMTKSELARETQLSIPAISKIVDALVEQGRVENFSVSKATKGNFGGLYKVSSDRPYTVCMSVSPTRIQAVMVDNEMTPSSDFIDQAITPQTPDELIEDIVTAIVACRQSKPNTSYRLSIAVHGQVDTHVGSSMRMPQAPWTQTIELKYLLEQRLLVEVLVDNDCVMLALAEKWLDGHHGEDFCVLNVDYGIGSSFLIHNDIYRGKMFGSGQIGHIKVANNGIICGCGREGCLETEASSTALCKQYLSRQENASKLVHIDDFVFDDFVKLYQNDDPIAQEVAMHAATILGQSLYNFLITLNINKIILYGNTCALGECWLKAITQQTLINPFEDENARKQDLTVVSFGHLTQIERIVGMSYLWVEQELDNLYT</sequence>
<dbReference type="InterPro" id="IPR043129">
    <property type="entry name" value="ATPase_NBD"/>
</dbReference>
<proteinExistence type="inferred from homology"/>
<dbReference type="GO" id="GO:0003677">
    <property type="term" value="F:DNA binding"/>
    <property type="evidence" value="ECO:0007669"/>
    <property type="project" value="TreeGrafter"/>
</dbReference>
<dbReference type="Gene3D" id="3.30.420.40">
    <property type="match status" value="2"/>
</dbReference>
<dbReference type="PANTHER" id="PTHR18964:SF149">
    <property type="entry name" value="BIFUNCTIONAL UDP-N-ACETYLGLUCOSAMINE 2-EPIMERASE_N-ACETYLMANNOSAMINE KINASE"/>
    <property type="match status" value="1"/>
</dbReference>
<dbReference type="GO" id="GO:0006351">
    <property type="term" value="P:DNA-templated transcription"/>
    <property type="evidence" value="ECO:0007669"/>
    <property type="project" value="TreeGrafter"/>
</dbReference>
<dbReference type="AlphaFoldDB" id="A0A8B3DG80"/>
<gene>
    <name evidence="2" type="ORF">DS957_022545</name>
</gene>
<protein>
    <submittedName>
        <fullName evidence="2">ROK family protein</fullName>
    </submittedName>
</protein>
<evidence type="ECO:0000256" key="1">
    <source>
        <dbReference type="ARBA" id="ARBA00006479"/>
    </source>
</evidence>
<dbReference type="PANTHER" id="PTHR18964">
    <property type="entry name" value="ROK (REPRESSOR, ORF, KINASE) FAMILY"/>
    <property type="match status" value="1"/>
</dbReference>
<dbReference type="InterPro" id="IPR036388">
    <property type="entry name" value="WH-like_DNA-bd_sf"/>
</dbReference>
<dbReference type="Pfam" id="PF00480">
    <property type="entry name" value="ROK"/>
    <property type="match status" value="1"/>
</dbReference>
<dbReference type="EMBL" id="QOUW02000129">
    <property type="protein sequence ID" value="RIW05614.1"/>
    <property type="molecule type" value="Genomic_DNA"/>
</dbReference>
<accession>A0A8B3DG80</accession>
<dbReference type="SUPFAM" id="SSF46785">
    <property type="entry name" value="Winged helix' DNA-binding domain"/>
    <property type="match status" value="1"/>
</dbReference>
<dbReference type="InterPro" id="IPR036390">
    <property type="entry name" value="WH_DNA-bd_sf"/>
</dbReference>
<evidence type="ECO:0000313" key="3">
    <source>
        <dbReference type="Proteomes" id="UP000253437"/>
    </source>
</evidence>
<reference evidence="2 3" key="1">
    <citation type="submission" date="2018-08" db="EMBL/GenBank/DDBJ databases">
        <title>Vibrio harveyi strains pathogenic to white snook Centropomus viridis Lockington (1877) and potential probiotic bacteria.</title>
        <authorList>
            <person name="Soto-Rodriguez S."/>
            <person name="Gomez-Gil B."/>
            <person name="Lozano-Olvera R."/>
        </authorList>
    </citation>
    <scope>NUCLEOTIDE SEQUENCE [LARGE SCALE GENOMIC DNA]</scope>
    <source>
        <strain evidence="2 3">CAIM 1508</strain>
    </source>
</reference>
<dbReference type="SUPFAM" id="SSF53067">
    <property type="entry name" value="Actin-like ATPase domain"/>
    <property type="match status" value="1"/>
</dbReference>
<dbReference type="Pfam" id="PF13412">
    <property type="entry name" value="HTH_24"/>
    <property type="match status" value="1"/>
</dbReference>